<protein>
    <submittedName>
        <fullName evidence="3">Siderophore-interacting protein</fullName>
    </submittedName>
</protein>
<dbReference type="PANTHER" id="PTHR30157:SF0">
    <property type="entry name" value="NADPH-DEPENDENT FERRIC-CHELATE REDUCTASE"/>
    <property type="match status" value="1"/>
</dbReference>
<proteinExistence type="inferred from homology"/>
<evidence type="ECO:0000313" key="4">
    <source>
        <dbReference type="Proteomes" id="UP000274271"/>
    </source>
</evidence>
<dbReference type="InterPro" id="IPR017938">
    <property type="entry name" value="Riboflavin_synthase-like_b-brl"/>
</dbReference>
<dbReference type="InterPro" id="IPR039374">
    <property type="entry name" value="SIP_fam"/>
</dbReference>
<gene>
    <name evidence="3" type="ORF">EHT87_30615</name>
</gene>
<dbReference type="Gene3D" id="2.40.30.10">
    <property type="entry name" value="Translation factors"/>
    <property type="match status" value="1"/>
</dbReference>
<dbReference type="PROSITE" id="PS51384">
    <property type="entry name" value="FAD_FR"/>
    <property type="match status" value="1"/>
</dbReference>
<reference evidence="3 4" key="1">
    <citation type="submission" date="2018-11" db="EMBL/GenBank/DDBJ databases">
        <authorList>
            <person name="Zhou Z."/>
            <person name="Wang G."/>
        </authorList>
    </citation>
    <scope>NUCLEOTIDE SEQUENCE [LARGE SCALE GENOMIC DNA]</scope>
    <source>
        <strain evidence="3 4">KCTC42998</strain>
    </source>
</reference>
<dbReference type="Pfam" id="PF04954">
    <property type="entry name" value="SIP"/>
    <property type="match status" value="1"/>
</dbReference>
<dbReference type="InterPro" id="IPR013113">
    <property type="entry name" value="SIP_FAD-bd"/>
</dbReference>
<sequence>METKSSHQPPGRPVRQILLEMLQVVAFTDVTPHMRRVLFVAKDLIGTPGLTPGIHLKVLIPQPGQLKPVFPTIGEGGRPIPPPEHERPTVRTYTLRHFDAETGELSIDFILHGDEGPASAWATNVRVGDYLGVALRPGMPYREAQWYLLAGDQTALPAISAILERLPASARGLALIEIPDAGEEQVLDFEAGIELRWLHRNGVEAGKGTVLQDAIRSADLPDGRSESRFVWVATESSAAKEIRTYLRTTYQLANHELHAVAYWKLGMDEETYHELRHQEADE</sequence>
<dbReference type="Gene3D" id="3.40.50.80">
    <property type="entry name" value="Nucleotide-binding domain of ferredoxin-NADP reductase (FNR) module"/>
    <property type="match status" value="1"/>
</dbReference>
<evidence type="ECO:0000313" key="3">
    <source>
        <dbReference type="EMBL" id="RRB09875.1"/>
    </source>
</evidence>
<dbReference type="InterPro" id="IPR017927">
    <property type="entry name" value="FAD-bd_FR_type"/>
</dbReference>
<evidence type="ECO:0000256" key="1">
    <source>
        <dbReference type="ARBA" id="ARBA00035644"/>
    </source>
</evidence>
<dbReference type="EMBL" id="RQJP01000008">
    <property type="protein sequence ID" value="RRB09875.1"/>
    <property type="molecule type" value="Genomic_DNA"/>
</dbReference>
<dbReference type="GO" id="GO:0016491">
    <property type="term" value="F:oxidoreductase activity"/>
    <property type="evidence" value="ECO:0007669"/>
    <property type="project" value="InterPro"/>
</dbReference>
<comment type="similarity">
    <text evidence="1">Belongs to the SIP oxidoreductase family.</text>
</comment>
<dbReference type="Pfam" id="PF08021">
    <property type="entry name" value="FAD_binding_9"/>
    <property type="match status" value="1"/>
</dbReference>
<feature type="domain" description="FAD-binding FR-type" evidence="2">
    <location>
        <begin position="17"/>
        <end position="147"/>
    </location>
</feature>
<keyword evidence="4" id="KW-1185">Reference proteome</keyword>
<name>A0A3P1C996_9BACT</name>
<accession>A0A3P1C996</accession>
<dbReference type="InterPro" id="IPR039261">
    <property type="entry name" value="FNR_nucleotide-bd"/>
</dbReference>
<dbReference type="CDD" id="cd06193">
    <property type="entry name" value="siderophore_interacting"/>
    <property type="match status" value="1"/>
</dbReference>
<comment type="caution">
    <text evidence="3">The sequence shown here is derived from an EMBL/GenBank/DDBJ whole genome shotgun (WGS) entry which is preliminary data.</text>
</comment>
<dbReference type="SUPFAM" id="SSF63380">
    <property type="entry name" value="Riboflavin synthase domain-like"/>
    <property type="match status" value="1"/>
</dbReference>
<organism evidence="3 4">
    <name type="scientific">Larkinella knui</name>
    <dbReference type="NCBI Taxonomy" id="2025310"/>
    <lineage>
        <taxon>Bacteria</taxon>
        <taxon>Pseudomonadati</taxon>
        <taxon>Bacteroidota</taxon>
        <taxon>Cytophagia</taxon>
        <taxon>Cytophagales</taxon>
        <taxon>Spirosomataceae</taxon>
        <taxon>Larkinella</taxon>
    </lineage>
</organism>
<evidence type="ECO:0000259" key="2">
    <source>
        <dbReference type="PROSITE" id="PS51384"/>
    </source>
</evidence>
<dbReference type="PANTHER" id="PTHR30157">
    <property type="entry name" value="FERRIC REDUCTASE, NADPH-DEPENDENT"/>
    <property type="match status" value="1"/>
</dbReference>
<dbReference type="AlphaFoldDB" id="A0A3P1C996"/>
<dbReference type="Proteomes" id="UP000274271">
    <property type="component" value="Unassembled WGS sequence"/>
</dbReference>
<dbReference type="OrthoDB" id="9814826at2"/>
<dbReference type="RefSeq" id="WP_124910616.1">
    <property type="nucleotide sequence ID" value="NZ_RQJP01000008.1"/>
</dbReference>
<dbReference type="InterPro" id="IPR007037">
    <property type="entry name" value="SIP_rossman_dom"/>
</dbReference>